<evidence type="ECO:0000259" key="1">
    <source>
        <dbReference type="Pfam" id="PF04149"/>
    </source>
</evidence>
<organism evidence="2 3">
    <name type="scientific">Actinomadura craniellae</name>
    <dbReference type="NCBI Taxonomy" id="2231787"/>
    <lineage>
        <taxon>Bacteria</taxon>
        <taxon>Bacillati</taxon>
        <taxon>Actinomycetota</taxon>
        <taxon>Actinomycetes</taxon>
        <taxon>Streptosporangiales</taxon>
        <taxon>Thermomonosporaceae</taxon>
        <taxon>Actinomadura</taxon>
    </lineage>
</organism>
<proteinExistence type="predicted"/>
<dbReference type="RefSeq" id="WP_111871605.1">
    <property type="nucleotide sequence ID" value="NZ_QLYX01000019.1"/>
</dbReference>
<name>A0A365GZP0_9ACTN</name>
<dbReference type="InterPro" id="IPR007278">
    <property type="entry name" value="DUF397"/>
</dbReference>
<comment type="caution">
    <text evidence="2">The sequence shown here is derived from an EMBL/GenBank/DDBJ whole genome shotgun (WGS) entry which is preliminary data.</text>
</comment>
<evidence type="ECO:0000313" key="3">
    <source>
        <dbReference type="Proteomes" id="UP000251891"/>
    </source>
</evidence>
<protein>
    <submittedName>
        <fullName evidence="2">DUF397 domain-containing protein</fullName>
    </submittedName>
</protein>
<accession>A0A365GZP0</accession>
<dbReference type="PROSITE" id="PS51257">
    <property type="entry name" value="PROKAR_LIPOPROTEIN"/>
    <property type="match status" value="1"/>
</dbReference>
<dbReference type="Proteomes" id="UP000251891">
    <property type="component" value="Unassembled WGS sequence"/>
</dbReference>
<sequence length="57" mass="6044">MNHRSSNTHGTNCVAVACLTEAICIRGNKNPDAGNLIAFPGEFGVLVHRVKLGEPRG</sequence>
<dbReference type="EMBL" id="QLYX01000019">
    <property type="protein sequence ID" value="RAY11413.1"/>
    <property type="molecule type" value="Genomic_DNA"/>
</dbReference>
<gene>
    <name evidence="2" type="ORF">DPM19_30800</name>
</gene>
<reference evidence="2 3" key="1">
    <citation type="submission" date="2018-06" db="EMBL/GenBank/DDBJ databases">
        <title>Actinomadura craniellae sp. nov. isolated from marine sponge Craniella sp.</title>
        <authorList>
            <person name="Li L."/>
            <person name="Xu Q.H."/>
            <person name="Lin H.W."/>
            <person name="Lu Y.H."/>
        </authorList>
    </citation>
    <scope>NUCLEOTIDE SEQUENCE [LARGE SCALE GENOMIC DNA]</scope>
    <source>
        <strain evidence="2 3">LHW63021</strain>
    </source>
</reference>
<evidence type="ECO:0000313" key="2">
    <source>
        <dbReference type="EMBL" id="RAY11413.1"/>
    </source>
</evidence>
<keyword evidence="3" id="KW-1185">Reference proteome</keyword>
<dbReference type="Pfam" id="PF04149">
    <property type="entry name" value="DUF397"/>
    <property type="match status" value="1"/>
</dbReference>
<dbReference type="AlphaFoldDB" id="A0A365GZP0"/>
<feature type="domain" description="DUF397" evidence="1">
    <location>
        <begin position="5"/>
        <end position="51"/>
    </location>
</feature>